<protein>
    <recommendedName>
        <fullName evidence="3">HEAT repeat domain-containing protein</fullName>
    </recommendedName>
</protein>
<accession>A0ABP9WY52</accession>
<dbReference type="RefSeq" id="WP_345721726.1">
    <property type="nucleotide sequence ID" value="NZ_BAABRU010000006.1"/>
</dbReference>
<evidence type="ECO:0008006" key="3">
    <source>
        <dbReference type="Google" id="ProtNLM"/>
    </source>
</evidence>
<keyword evidence="2" id="KW-1185">Reference proteome</keyword>
<organism evidence="1 2">
    <name type="scientific">Herpetosiphon gulosus</name>
    <dbReference type="NCBI Taxonomy" id="1973496"/>
    <lineage>
        <taxon>Bacteria</taxon>
        <taxon>Bacillati</taxon>
        <taxon>Chloroflexota</taxon>
        <taxon>Chloroflexia</taxon>
        <taxon>Herpetosiphonales</taxon>
        <taxon>Herpetosiphonaceae</taxon>
        <taxon>Herpetosiphon</taxon>
    </lineage>
</organism>
<proteinExistence type="predicted"/>
<dbReference type="EMBL" id="BAABRU010000006">
    <property type="protein sequence ID" value="GAA5528117.1"/>
    <property type="molecule type" value="Genomic_DNA"/>
</dbReference>
<sequence length="398" mass="44327">MPRFDTLDSIDWANLHHAYGEASDIPAHLRNLTDPDQAVRLKALGALGNSIAHPCGVYPASLAVIPFLLELVADPDQSDRGDILEIVRFIAQGQSWHDSHQTLLQLAGIDNAEVAEQREQELTVVTQIKQTFQGYLAFFVSLLNESDELVFQEALALLKRLTPTETAIQQVIETSSTHNQLVVRADCLVLLSRWNCTEALSIAQQLFTKATDDLLKLTSAMVIVSETLPAPIPLSINNYLVDVIEQHDPRLIMQYESLVLTGGFWLDLACWLLEVESTVRDTCAPYFVQAIEQHPYERHLKAALLVVFGTRKVDHDHILTPLQRQVVAIIADTAYCKVGMDVPLLNLLDSFGLPSSIPVLDAYLGYPNAQHPGLEVVSKQADAEYRARHRQKSLNKSN</sequence>
<comment type="caution">
    <text evidence="1">The sequence shown here is derived from an EMBL/GenBank/DDBJ whole genome shotgun (WGS) entry which is preliminary data.</text>
</comment>
<dbReference type="Gene3D" id="1.25.10.10">
    <property type="entry name" value="Leucine-rich Repeat Variant"/>
    <property type="match status" value="1"/>
</dbReference>
<dbReference type="InterPro" id="IPR011989">
    <property type="entry name" value="ARM-like"/>
</dbReference>
<evidence type="ECO:0000313" key="1">
    <source>
        <dbReference type="EMBL" id="GAA5528117.1"/>
    </source>
</evidence>
<dbReference type="Proteomes" id="UP001428290">
    <property type="component" value="Unassembled WGS sequence"/>
</dbReference>
<name>A0ABP9WY52_9CHLR</name>
<dbReference type="SUPFAM" id="SSF48371">
    <property type="entry name" value="ARM repeat"/>
    <property type="match status" value="1"/>
</dbReference>
<dbReference type="InterPro" id="IPR016024">
    <property type="entry name" value="ARM-type_fold"/>
</dbReference>
<reference evidence="1 2" key="1">
    <citation type="submission" date="2024-02" db="EMBL/GenBank/DDBJ databases">
        <title>Herpetosiphon gulosus NBRC 112829.</title>
        <authorList>
            <person name="Ichikawa N."/>
            <person name="Katano-Makiyama Y."/>
            <person name="Hidaka K."/>
        </authorList>
    </citation>
    <scope>NUCLEOTIDE SEQUENCE [LARGE SCALE GENOMIC DNA]</scope>
    <source>
        <strain evidence="1 2">NBRC 112829</strain>
    </source>
</reference>
<gene>
    <name evidence="1" type="ORF">Hgul01_01914</name>
</gene>
<evidence type="ECO:0000313" key="2">
    <source>
        <dbReference type="Proteomes" id="UP001428290"/>
    </source>
</evidence>